<gene>
    <name evidence="2" type="ORF">SAMN04488556_3665</name>
</gene>
<evidence type="ECO:0000313" key="2">
    <source>
        <dbReference type="EMBL" id="SFS98173.1"/>
    </source>
</evidence>
<organism evidence="2 3">
    <name type="scientific">Halostagnicola kamekurae</name>
    <dbReference type="NCBI Taxonomy" id="619731"/>
    <lineage>
        <taxon>Archaea</taxon>
        <taxon>Methanobacteriati</taxon>
        <taxon>Methanobacteriota</taxon>
        <taxon>Stenosarchaea group</taxon>
        <taxon>Halobacteria</taxon>
        <taxon>Halobacteriales</taxon>
        <taxon>Natrialbaceae</taxon>
        <taxon>Halostagnicola</taxon>
    </lineage>
</organism>
<evidence type="ECO:0000256" key="1">
    <source>
        <dbReference type="SAM" id="MobiDB-lite"/>
    </source>
</evidence>
<protein>
    <recommendedName>
        <fullName evidence="4">DUF1102 domain-containing protein</fullName>
    </recommendedName>
</protein>
<evidence type="ECO:0000313" key="3">
    <source>
        <dbReference type="Proteomes" id="UP000199199"/>
    </source>
</evidence>
<keyword evidence="3" id="KW-1185">Reference proteome</keyword>
<sequence length="179" mass="18924">MRVTRRKTLFGLGTLAGGVGLIGASGAFDTVQAERDFDVEVADDSQALLEFTVPEDSQYVEMSGEEDEAQVVQISIGAGDDTESAGLNENATTTFDALFTIGNNGTEDVSVHFSHDIAGVTFYQGTDDDAPLDQENAATVEVGESDLDVGLKVDTGDGGYEEPDDDEVYSITVHANSED</sequence>
<proteinExistence type="predicted"/>
<dbReference type="EMBL" id="FOZS01000004">
    <property type="protein sequence ID" value="SFS98173.1"/>
    <property type="molecule type" value="Genomic_DNA"/>
</dbReference>
<dbReference type="Proteomes" id="UP000199199">
    <property type="component" value="Unassembled WGS sequence"/>
</dbReference>
<evidence type="ECO:0008006" key="4">
    <source>
        <dbReference type="Google" id="ProtNLM"/>
    </source>
</evidence>
<feature type="region of interest" description="Disordered" evidence="1">
    <location>
        <begin position="127"/>
        <end position="167"/>
    </location>
</feature>
<reference evidence="3" key="1">
    <citation type="submission" date="2016-10" db="EMBL/GenBank/DDBJ databases">
        <authorList>
            <person name="Varghese N."/>
            <person name="Submissions S."/>
        </authorList>
    </citation>
    <scope>NUCLEOTIDE SEQUENCE [LARGE SCALE GENOMIC DNA]</scope>
    <source>
        <strain evidence="3">DSM 22427</strain>
    </source>
</reference>
<accession>A0A1I6U9Q0</accession>
<name>A0A1I6U9Q0_9EURY</name>
<dbReference type="AlphaFoldDB" id="A0A1I6U9Q0"/>